<dbReference type="InterPro" id="IPR033716">
    <property type="entry name" value="Nudt17_dom"/>
</dbReference>
<protein>
    <recommendedName>
        <fullName evidence="11">m7GpppN-mRNA hydrolase NUDT17</fullName>
        <ecNumber evidence="8">3.6.1.62</ecNumber>
    </recommendedName>
    <alternativeName>
        <fullName evidence="12">Nucleoside diphosphate-linked moiety X motif 17</fullName>
    </alternativeName>
</protein>
<dbReference type="AlphaFoldDB" id="C1C244"/>
<evidence type="ECO:0000256" key="10">
    <source>
        <dbReference type="ARBA" id="ARBA00093415"/>
    </source>
</evidence>
<comment type="similarity">
    <text evidence="3">Belongs to the Nudix hydrolase family.</text>
</comment>
<evidence type="ECO:0000256" key="4">
    <source>
        <dbReference type="ARBA" id="ARBA00022723"/>
    </source>
</evidence>
<dbReference type="EC" id="3.6.1.62" evidence="8"/>
<keyword evidence="6" id="KW-0460">Magnesium</keyword>
<proteinExistence type="evidence at transcript level"/>
<dbReference type="CDD" id="cd04694">
    <property type="entry name" value="NUDIX_Nudt17"/>
    <property type="match status" value="1"/>
</dbReference>
<name>C1C244_CALCM</name>
<comment type="function">
    <text evidence="10">Acts as a decapping enzyme capable of hydrolyzing monomethylated capped RNAs (in vitro). Hydrolyzes monomethylated capped RNA after alpha and beta phosphates to form N(7)-methyl-GDP. Shows low activity towards unmethylated capped RNA.</text>
</comment>
<dbReference type="InterPro" id="IPR000086">
    <property type="entry name" value="NUDIX_hydrolase_dom"/>
</dbReference>
<evidence type="ECO:0000256" key="12">
    <source>
        <dbReference type="ARBA" id="ARBA00093663"/>
    </source>
</evidence>
<dbReference type="GO" id="GO:0005777">
    <property type="term" value="C:peroxisome"/>
    <property type="evidence" value="ECO:0007669"/>
    <property type="project" value="TreeGrafter"/>
</dbReference>
<feature type="domain" description="Nudix hydrolase" evidence="13">
    <location>
        <begin position="75"/>
        <end position="223"/>
    </location>
</feature>
<organism evidence="14">
    <name type="scientific">Caligus clemensi</name>
    <name type="common">Sea louse</name>
    <dbReference type="NCBI Taxonomy" id="344056"/>
    <lineage>
        <taxon>Eukaryota</taxon>
        <taxon>Metazoa</taxon>
        <taxon>Ecdysozoa</taxon>
        <taxon>Arthropoda</taxon>
        <taxon>Crustacea</taxon>
        <taxon>Multicrustacea</taxon>
        <taxon>Hexanauplia</taxon>
        <taxon>Copepoda</taxon>
        <taxon>Siphonostomatoida</taxon>
        <taxon>Caligidae</taxon>
        <taxon>Caligus</taxon>
    </lineage>
</organism>
<dbReference type="SUPFAM" id="SSF55811">
    <property type="entry name" value="Nudix"/>
    <property type="match status" value="1"/>
</dbReference>
<keyword evidence="5" id="KW-0378">Hydrolase</keyword>
<dbReference type="Gene3D" id="3.90.79.10">
    <property type="entry name" value="Nucleoside Triphosphate Pyrophosphohydrolase"/>
    <property type="match status" value="1"/>
</dbReference>
<dbReference type="GO" id="GO:0046872">
    <property type="term" value="F:metal ion binding"/>
    <property type="evidence" value="ECO:0007669"/>
    <property type="project" value="UniProtKB-KW"/>
</dbReference>
<evidence type="ECO:0000256" key="5">
    <source>
        <dbReference type="ARBA" id="ARBA00022801"/>
    </source>
</evidence>
<comment type="catalytic activity">
    <reaction evidence="9">
        <text>a 5'-end (N(7)-methyl 5'-triphosphoguanosine)-ribonucleoside in mRNA + H2O = N(7)-methyl-GDP + a 5'-end phospho-ribonucleoside in mRNA + 2 H(+)</text>
        <dbReference type="Rhea" id="RHEA:67484"/>
        <dbReference type="Rhea" id="RHEA-COMP:15692"/>
        <dbReference type="Rhea" id="RHEA-COMP:17167"/>
        <dbReference type="ChEBI" id="CHEBI:15377"/>
        <dbReference type="ChEBI" id="CHEBI:15378"/>
        <dbReference type="ChEBI" id="CHEBI:63714"/>
        <dbReference type="ChEBI" id="CHEBI:138282"/>
        <dbReference type="ChEBI" id="CHEBI:156461"/>
        <dbReference type="EC" id="3.6.1.62"/>
    </reaction>
</comment>
<keyword evidence="4" id="KW-0479">Metal-binding</keyword>
<dbReference type="InterPro" id="IPR050241">
    <property type="entry name" value="NAD-cap_RNA_hydrolase_NudC"/>
</dbReference>
<evidence type="ECO:0000256" key="8">
    <source>
        <dbReference type="ARBA" id="ARBA00026102"/>
    </source>
</evidence>
<reference evidence="14" key="1">
    <citation type="submission" date="2009-03" db="EMBL/GenBank/DDBJ databases">
        <title>Caligus clemensi ESTs and full-length cDNAs.</title>
        <authorList>
            <person name="Yasuike M."/>
            <person name="von Schalburg K."/>
            <person name="Cooper G."/>
            <person name="Leong J."/>
            <person name="Jones S.R.M."/>
            <person name="Koop B.F."/>
        </authorList>
    </citation>
    <scope>NUCLEOTIDE SEQUENCE</scope>
    <source>
        <tissue evidence="14">Whole</tissue>
    </source>
</reference>
<evidence type="ECO:0000256" key="1">
    <source>
        <dbReference type="ARBA" id="ARBA00001936"/>
    </source>
</evidence>
<dbReference type="PANTHER" id="PTHR42904:SF1">
    <property type="entry name" value="NUCLEOSIDE DIPHOSPHATE-LINKED MOIETY X MOTIF 17"/>
    <property type="match status" value="1"/>
</dbReference>
<dbReference type="InterPro" id="IPR015797">
    <property type="entry name" value="NUDIX_hydrolase-like_dom_sf"/>
</dbReference>
<dbReference type="PROSITE" id="PS51462">
    <property type="entry name" value="NUDIX"/>
    <property type="match status" value="1"/>
</dbReference>
<evidence type="ECO:0000313" key="14">
    <source>
        <dbReference type="EMBL" id="ACO15347.1"/>
    </source>
</evidence>
<evidence type="ECO:0000256" key="2">
    <source>
        <dbReference type="ARBA" id="ARBA00001946"/>
    </source>
</evidence>
<comment type="cofactor">
    <cofactor evidence="2">
        <name>Mg(2+)</name>
        <dbReference type="ChEBI" id="CHEBI:18420"/>
    </cofactor>
</comment>
<dbReference type="GO" id="GO:0035529">
    <property type="term" value="F:NADH pyrophosphatase activity"/>
    <property type="evidence" value="ECO:0007669"/>
    <property type="project" value="TreeGrafter"/>
</dbReference>
<evidence type="ECO:0000259" key="13">
    <source>
        <dbReference type="PROSITE" id="PS51462"/>
    </source>
</evidence>
<dbReference type="GO" id="GO:0005829">
    <property type="term" value="C:cytosol"/>
    <property type="evidence" value="ECO:0007669"/>
    <property type="project" value="TreeGrafter"/>
</dbReference>
<evidence type="ECO:0000256" key="3">
    <source>
        <dbReference type="ARBA" id="ARBA00005582"/>
    </source>
</evidence>
<dbReference type="GO" id="GO:0140933">
    <property type="term" value="F:5'-(N(7)-methylguanosine 5'-triphospho)-[mRNA] hydrolase activity"/>
    <property type="evidence" value="ECO:0007669"/>
    <property type="project" value="UniProtKB-EC"/>
</dbReference>
<comment type="cofactor">
    <cofactor evidence="1">
        <name>Mn(2+)</name>
        <dbReference type="ChEBI" id="CHEBI:29035"/>
    </cofactor>
</comment>
<evidence type="ECO:0000256" key="7">
    <source>
        <dbReference type="ARBA" id="ARBA00023211"/>
    </source>
</evidence>
<dbReference type="PANTHER" id="PTHR42904">
    <property type="entry name" value="NUDIX HYDROLASE, NUDC SUBFAMILY"/>
    <property type="match status" value="1"/>
</dbReference>
<dbReference type="EMBL" id="BT080923">
    <property type="protein sequence ID" value="ACO15347.1"/>
    <property type="molecule type" value="mRNA"/>
</dbReference>
<dbReference type="Pfam" id="PF00293">
    <property type="entry name" value="NUDIX"/>
    <property type="match status" value="1"/>
</dbReference>
<keyword evidence="7" id="KW-0464">Manganese</keyword>
<accession>C1C244</accession>
<evidence type="ECO:0000256" key="6">
    <source>
        <dbReference type="ARBA" id="ARBA00022842"/>
    </source>
</evidence>
<dbReference type="GO" id="GO:0006742">
    <property type="term" value="P:NADP+ catabolic process"/>
    <property type="evidence" value="ECO:0007669"/>
    <property type="project" value="TreeGrafter"/>
</dbReference>
<sequence length="277" mass="30759">MTSRVSTFVRGSQSPIDFHACLITLLGSNTDSVHVNIELENQRLLIERKPEGVVLKHPPSCPLLHCPPENIVPSDRNVDVGVCALLETSDDYVLLTRRSKTLRTFPGSWVPPGGTADLEDASLLDTCLRELSEETGLKDLDLQASRLICCWESVYPYLISLGPPKRHHIVLYYLLKSKKSKVEFEKELCVQRAEVDAVTWIHSSLAIEVTDSGIISDKNSSMTIHFPKDDASSKPTEAKKMSSDEFFSMSSSSPDSERITTGTIFALAQWAQSKLHS</sequence>
<gene>
    <name evidence="14" type="primary">NUD17</name>
</gene>
<evidence type="ECO:0000256" key="11">
    <source>
        <dbReference type="ARBA" id="ARBA00093621"/>
    </source>
</evidence>
<evidence type="ECO:0000256" key="9">
    <source>
        <dbReference type="ARBA" id="ARBA00093205"/>
    </source>
</evidence>
<dbReference type="GO" id="GO:0019677">
    <property type="term" value="P:NAD+ catabolic process"/>
    <property type="evidence" value="ECO:0007669"/>
    <property type="project" value="TreeGrafter"/>
</dbReference>